<dbReference type="RefSeq" id="WP_165909842.1">
    <property type="nucleotide sequence ID" value="NZ_JBHUNN010000002.1"/>
</dbReference>
<dbReference type="Gene3D" id="1.10.443.10">
    <property type="entry name" value="Intergrase catalytic core"/>
    <property type="match status" value="1"/>
</dbReference>
<dbReference type="GO" id="GO:0015074">
    <property type="term" value="P:DNA integration"/>
    <property type="evidence" value="ECO:0007669"/>
    <property type="project" value="UniProtKB-KW"/>
</dbReference>
<accession>A0A4R2GXY1</accession>
<dbReference type="InterPro" id="IPR002104">
    <property type="entry name" value="Integrase_catalytic"/>
</dbReference>
<evidence type="ECO:0000313" key="6">
    <source>
        <dbReference type="EMBL" id="TCO15845.1"/>
    </source>
</evidence>
<comment type="caution">
    <text evidence="6">The sequence shown here is derived from an EMBL/GenBank/DDBJ whole genome shotgun (WGS) entry which is preliminary data.</text>
</comment>
<dbReference type="AlphaFoldDB" id="A0A4R2GXY1"/>
<keyword evidence="4" id="KW-0233">DNA recombination</keyword>
<organism evidence="6 7">
    <name type="scientific">Camelimonas lactis</name>
    <dbReference type="NCBI Taxonomy" id="659006"/>
    <lineage>
        <taxon>Bacteria</taxon>
        <taxon>Pseudomonadati</taxon>
        <taxon>Pseudomonadota</taxon>
        <taxon>Alphaproteobacteria</taxon>
        <taxon>Hyphomicrobiales</taxon>
        <taxon>Chelatococcaceae</taxon>
        <taxon>Camelimonas</taxon>
    </lineage>
</organism>
<keyword evidence="3" id="KW-0238">DNA-binding</keyword>
<evidence type="ECO:0000256" key="4">
    <source>
        <dbReference type="ARBA" id="ARBA00023172"/>
    </source>
</evidence>
<proteinExistence type="inferred from homology"/>
<dbReference type="GO" id="GO:0006310">
    <property type="term" value="P:DNA recombination"/>
    <property type="evidence" value="ECO:0007669"/>
    <property type="project" value="UniProtKB-KW"/>
</dbReference>
<dbReference type="InterPro" id="IPR011010">
    <property type="entry name" value="DNA_brk_join_enz"/>
</dbReference>
<dbReference type="SUPFAM" id="SSF56349">
    <property type="entry name" value="DNA breaking-rejoining enzymes"/>
    <property type="match status" value="1"/>
</dbReference>
<keyword evidence="7" id="KW-1185">Reference proteome</keyword>
<dbReference type="PROSITE" id="PS51898">
    <property type="entry name" value="TYR_RECOMBINASE"/>
    <property type="match status" value="1"/>
</dbReference>
<comment type="similarity">
    <text evidence="1">Belongs to the 'phage' integrase family.</text>
</comment>
<feature type="domain" description="Tyr recombinase" evidence="5">
    <location>
        <begin position="258"/>
        <end position="432"/>
    </location>
</feature>
<keyword evidence="2" id="KW-0229">DNA integration</keyword>
<dbReference type="Proteomes" id="UP000294881">
    <property type="component" value="Unassembled WGS sequence"/>
</dbReference>
<evidence type="ECO:0000256" key="1">
    <source>
        <dbReference type="ARBA" id="ARBA00008857"/>
    </source>
</evidence>
<dbReference type="InterPro" id="IPR050090">
    <property type="entry name" value="Tyrosine_recombinase_XerCD"/>
</dbReference>
<gene>
    <name evidence="6" type="ORF">EV666_10194</name>
</gene>
<protein>
    <submittedName>
        <fullName evidence="6">Site-specific recombinase XerD</fullName>
    </submittedName>
</protein>
<evidence type="ECO:0000256" key="3">
    <source>
        <dbReference type="ARBA" id="ARBA00023125"/>
    </source>
</evidence>
<evidence type="ECO:0000259" key="5">
    <source>
        <dbReference type="PROSITE" id="PS51898"/>
    </source>
</evidence>
<dbReference type="EMBL" id="SLWL01000001">
    <property type="protein sequence ID" value="TCO15845.1"/>
    <property type="molecule type" value="Genomic_DNA"/>
</dbReference>
<dbReference type="PANTHER" id="PTHR30349">
    <property type="entry name" value="PHAGE INTEGRASE-RELATED"/>
    <property type="match status" value="1"/>
</dbReference>
<evidence type="ECO:0000256" key="2">
    <source>
        <dbReference type="ARBA" id="ARBA00022908"/>
    </source>
</evidence>
<evidence type="ECO:0000313" key="7">
    <source>
        <dbReference type="Proteomes" id="UP000294881"/>
    </source>
</evidence>
<dbReference type="InterPro" id="IPR013762">
    <property type="entry name" value="Integrase-like_cat_sf"/>
</dbReference>
<sequence>MPPRPLAARPNKRKGYWYLIRRVPAEYAHLDNRSLIQLSTGIRVTDDPRGIRAAREVQRLDEVLHTYWRDLSSGKVSDALERFDRAVADARRYGFAYAPASGAPISLDIEDMLRRFEFLAASKRADVSRTVTAVLGGAEPPGLRLSDLLTEYKRIIAVDLAGKSAAQMDRWEINRQTALDNFIVGTGGDRQLADLTADHIATYRDALRTRVASGEISADTANKAIGRVAAMFRATVDDRRLGLPDVFARMRVAAARYNKRPAYTPDFIQDRLLATGALDTLNEQARRILYLMIETGLRPSEACGLKRDHIHLSGPVPYIEVKPDGREIKTLSSARKIPLVGVSLMAMQEQPDGFPRYWDKGNSLSAAVNKTLDTLNLRPDGTSLYSLRHAFEDRLMAAAAPENAIADFMGHERARPRYGDGLSLEGKRDWLVGIALTPPARV</sequence>
<name>A0A4R2GXY1_9HYPH</name>
<dbReference type="Pfam" id="PF00589">
    <property type="entry name" value="Phage_integrase"/>
    <property type="match status" value="1"/>
</dbReference>
<reference evidence="6 7" key="1">
    <citation type="submission" date="2019-03" db="EMBL/GenBank/DDBJ databases">
        <title>Genomic Encyclopedia of Type Strains, Phase IV (KMG-IV): sequencing the most valuable type-strain genomes for metagenomic binning, comparative biology and taxonomic classification.</title>
        <authorList>
            <person name="Goeker M."/>
        </authorList>
    </citation>
    <scope>NUCLEOTIDE SEQUENCE [LARGE SCALE GENOMIC DNA]</scope>
    <source>
        <strain evidence="6 7">DSM 22958</strain>
    </source>
</reference>
<dbReference type="PANTHER" id="PTHR30349:SF41">
    <property type="entry name" value="INTEGRASE_RECOMBINASE PROTEIN MJ0367-RELATED"/>
    <property type="match status" value="1"/>
</dbReference>
<dbReference type="GO" id="GO:0003677">
    <property type="term" value="F:DNA binding"/>
    <property type="evidence" value="ECO:0007669"/>
    <property type="project" value="UniProtKB-KW"/>
</dbReference>